<evidence type="ECO:0000313" key="3">
    <source>
        <dbReference type="Proteomes" id="UP000600139"/>
    </source>
</evidence>
<feature type="chain" id="PRO_5038072150" evidence="1">
    <location>
        <begin position="30"/>
        <end position="118"/>
    </location>
</feature>
<organism evidence="2 3">
    <name type="scientific">Luteolibacter yonseiensis</name>
    <dbReference type="NCBI Taxonomy" id="1144680"/>
    <lineage>
        <taxon>Bacteria</taxon>
        <taxon>Pseudomonadati</taxon>
        <taxon>Verrucomicrobiota</taxon>
        <taxon>Verrucomicrobiia</taxon>
        <taxon>Verrucomicrobiales</taxon>
        <taxon>Verrucomicrobiaceae</taxon>
        <taxon>Luteolibacter</taxon>
    </lineage>
</organism>
<name>A0A934R316_9BACT</name>
<proteinExistence type="predicted"/>
<dbReference type="Proteomes" id="UP000600139">
    <property type="component" value="Unassembled WGS sequence"/>
</dbReference>
<protein>
    <submittedName>
        <fullName evidence="2">Uncharacterized protein</fullName>
    </submittedName>
</protein>
<keyword evidence="1" id="KW-0732">Signal</keyword>
<reference evidence="2" key="1">
    <citation type="submission" date="2021-01" db="EMBL/GenBank/DDBJ databases">
        <title>Modified the classification status of verrucomicrobia.</title>
        <authorList>
            <person name="Feng X."/>
        </authorList>
    </citation>
    <scope>NUCLEOTIDE SEQUENCE</scope>
    <source>
        <strain evidence="2">JCM 18052</strain>
    </source>
</reference>
<evidence type="ECO:0000256" key="1">
    <source>
        <dbReference type="SAM" id="SignalP"/>
    </source>
</evidence>
<sequence length="118" mass="13529">MTSLLKSLRLGFLIQLVAAVFLLQVAGHAQTEKPADPVVGKWYWIEEQVVECLPDGTFTVFPTQRKGKWRVVESKNELLKYEFTWDEGKFVDVLLMSRDKKSLSGKNKDKKKITATRV</sequence>
<feature type="signal peptide" evidence="1">
    <location>
        <begin position="1"/>
        <end position="29"/>
    </location>
</feature>
<dbReference type="RefSeq" id="WP_200350501.1">
    <property type="nucleotide sequence ID" value="NZ_BAABHZ010000008.1"/>
</dbReference>
<accession>A0A934R316</accession>
<gene>
    <name evidence="2" type="ORF">JIN84_07920</name>
</gene>
<dbReference type="EMBL" id="JAENIK010000009">
    <property type="protein sequence ID" value="MBK1815537.1"/>
    <property type="molecule type" value="Genomic_DNA"/>
</dbReference>
<keyword evidence="3" id="KW-1185">Reference proteome</keyword>
<comment type="caution">
    <text evidence="2">The sequence shown here is derived from an EMBL/GenBank/DDBJ whole genome shotgun (WGS) entry which is preliminary data.</text>
</comment>
<dbReference type="AlphaFoldDB" id="A0A934R316"/>
<evidence type="ECO:0000313" key="2">
    <source>
        <dbReference type="EMBL" id="MBK1815537.1"/>
    </source>
</evidence>